<organism evidence="1">
    <name type="scientific">Albugo laibachii Nc14</name>
    <dbReference type="NCBI Taxonomy" id="890382"/>
    <lineage>
        <taxon>Eukaryota</taxon>
        <taxon>Sar</taxon>
        <taxon>Stramenopiles</taxon>
        <taxon>Oomycota</taxon>
        <taxon>Peronosporomycetes</taxon>
        <taxon>Albuginales</taxon>
        <taxon>Albuginaceae</taxon>
        <taxon>Albugo</taxon>
    </lineage>
</organism>
<dbReference type="EMBL" id="FR824051">
    <property type="protein sequence ID" value="CCA14780.1"/>
    <property type="molecule type" value="Genomic_DNA"/>
</dbReference>
<accession>F0W155</accession>
<sequence>MLKPRFVFVFLRAESARVLIALLDNHLDEVFEGINSWVGIAHLIASIVC</sequence>
<name>F0W155_9STRA</name>
<dbReference type="HOGENOM" id="CLU_3145586_0_0_1"/>
<reference evidence="1" key="2">
    <citation type="submission" date="2011-02" db="EMBL/GenBank/DDBJ databases">
        <authorList>
            <person name="MacLean D."/>
        </authorList>
    </citation>
    <scope>NUCLEOTIDE SEQUENCE</scope>
</reference>
<gene>
    <name evidence="1" type="primary">AlNc14C6G831</name>
    <name evidence="1" type="ORF">ALNC14_009230</name>
</gene>
<dbReference type="AlphaFoldDB" id="F0W155"/>
<reference evidence="1" key="1">
    <citation type="journal article" date="2011" name="PLoS Biol.">
        <title>Gene gain and loss during evolution of obligate parasitism in the white rust pathogen of Arabidopsis thaliana.</title>
        <authorList>
            <person name="Kemen E."/>
            <person name="Gardiner A."/>
            <person name="Schultz-Larsen T."/>
            <person name="Kemen A.C."/>
            <person name="Balmuth A.L."/>
            <person name="Robert-Seilaniantz A."/>
            <person name="Bailey K."/>
            <person name="Holub E."/>
            <person name="Studholme D.J."/>
            <person name="Maclean D."/>
            <person name="Jones J.D."/>
        </authorList>
    </citation>
    <scope>NUCLEOTIDE SEQUENCE</scope>
</reference>
<evidence type="ECO:0000313" key="1">
    <source>
        <dbReference type="EMBL" id="CCA14780.1"/>
    </source>
</evidence>
<proteinExistence type="predicted"/>
<protein>
    <submittedName>
        <fullName evidence="1">AlNc14C6G831 protein</fullName>
    </submittedName>
</protein>